<dbReference type="RefSeq" id="XP_024729971.1">
    <property type="nucleotide sequence ID" value="XM_024885294.1"/>
</dbReference>
<dbReference type="AlphaFoldDB" id="A0A2J6SQL3"/>
<dbReference type="OrthoDB" id="4733706at2759"/>
<keyword evidence="1" id="KW-1133">Transmembrane helix</keyword>
<keyword evidence="2" id="KW-0732">Signal</keyword>
<evidence type="ECO:0000313" key="3">
    <source>
        <dbReference type="EMBL" id="PMD53067.1"/>
    </source>
</evidence>
<evidence type="ECO:0000256" key="2">
    <source>
        <dbReference type="SAM" id="SignalP"/>
    </source>
</evidence>
<organism evidence="3 4">
    <name type="scientific">Hyaloscypha bicolor E</name>
    <dbReference type="NCBI Taxonomy" id="1095630"/>
    <lineage>
        <taxon>Eukaryota</taxon>
        <taxon>Fungi</taxon>
        <taxon>Dikarya</taxon>
        <taxon>Ascomycota</taxon>
        <taxon>Pezizomycotina</taxon>
        <taxon>Leotiomycetes</taxon>
        <taxon>Helotiales</taxon>
        <taxon>Hyaloscyphaceae</taxon>
        <taxon>Hyaloscypha</taxon>
        <taxon>Hyaloscypha bicolor</taxon>
    </lineage>
</organism>
<reference evidence="3 4" key="1">
    <citation type="submission" date="2016-04" db="EMBL/GenBank/DDBJ databases">
        <title>A degradative enzymes factory behind the ericoid mycorrhizal symbiosis.</title>
        <authorList>
            <consortium name="DOE Joint Genome Institute"/>
            <person name="Martino E."/>
            <person name="Morin E."/>
            <person name="Grelet G."/>
            <person name="Kuo A."/>
            <person name="Kohler A."/>
            <person name="Daghino S."/>
            <person name="Barry K."/>
            <person name="Choi C."/>
            <person name="Cichocki N."/>
            <person name="Clum A."/>
            <person name="Copeland A."/>
            <person name="Hainaut M."/>
            <person name="Haridas S."/>
            <person name="Labutti K."/>
            <person name="Lindquist E."/>
            <person name="Lipzen A."/>
            <person name="Khouja H.-R."/>
            <person name="Murat C."/>
            <person name="Ohm R."/>
            <person name="Olson A."/>
            <person name="Spatafora J."/>
            <person name="Veneault-Fourrey C."/>
            <person name="Henrissat B."/>
            <person name="Grigoriev I."/>
            <person name="Martin F."/>
            <person name="Perotto S."/>
        </authorList>
    </citation>
    <scope>NUCLEOTIDE SEQUENCE [LARGE SCALE GENOMIC DNA]</scope>
    <source>
        <strain evidence="3 4">E</strain>
    </source>
</reference>
<name>A0A2J6SQL3_9HELO</name>
<dbReference type="InParanoid" id="A0A2J6SQL3"/>
<proteinExistence type="predicted"/>
<dbReference type="STRING" id="1095630.A0A2J6SQL3"/>
<sequence length="558" mass="57401">MQFSHLLLILSWAGSLSLVAAGIAPLNSNIEFRNAAGTSSSDTLRAVRRSLASAATKRDTVFKNSTSINSSWDGVTLFSIAGEKQKGNTSVSASVEIVCTTCYIKGTATAQFTINGNLNASQAIHNVTSSIETEFSNITTTAVKDVKNFAENFTSSILSAGFNVNDIDFPPLELDFDVDVPAVPASDLKFQFDGLELYMEIDTILSSGATYTLNLYTSETAIGFAVANDLLVGVVFGIDLILSVESEIDISTGFHIQLHDGIAINIPMFDQDVSSINFNGGNFEFLPVTIQTSGVVLTALLRVGITAGVDISTPSDTIADITLDFSAGVVAAVFADVAQFITNVTVAPAGSGSECDLHIVEEYTMLLGANAGATLALGGHTWGPTPNTQVPLFFTTLAAACAVTGTVSATATGATIAARNPAPNSVSSTTTSTKVTYTNTAILCLSTGLLNCPNSLQSTSHNTVTKTLVSVLPSGSKATFLTAASNTAVTTIAFGTNVKALSSTSGSPVSFVPTSSPTSPGIVGVLNGKTGGVNNKLIIGVSVGVGVPVLIAVVVGFV</sequence>
<keyword evidence="4" id="KW-1185">Reference proteome</keyword>
<feature type="chain" id="PRO_5014448498" description="Mid2 domain-containing protein" evidence="2">
    <location>
        <begin position="22"/>
        <end position="558"/>
    </location>
</feature>
<keyword evidence="1" id="KW-0812">Transmembrane</keyword>
<evidence type="ECO:0000313" key="4">
    <source>
        <dbReference type="Proteomes" id="UP000235371"/>
    </source>
</evidence>
<dbReference type="EMBL" id="KZ613895">
    <property type="protein sequence ID" value="PMD53067.1"/>
    <property type="molecule type" value="Genomic_DNA"/>
</dbReference>
<dbReference type="Proteomes" id="UP000235371">
    <property type="component" value="Unassembled WGS sequence"/>
</dbReference>
<accession>A0A2J6SQL3</accession>
<evidence type="ECO:0000256" key="1">
    <source>
        <dbReference type="SAM" id="Phobius"/>
    </source>
</evidence>
<feature type="transmembrane region" description="Helical" evidence="1">
    <location>
        <begin position="537"/>
        <end position="557"/>
    </location>
</feature>
<protein>
    <recommendedName>
        <fullName evidence="5">Mid2 domain-containing protein</fullName>
    </recommendedName>
</protein>
<feature type="signal peptide" evidence="2">
    <location>
        <begin position="1"/>
        <end position="21"/>
    </location>
</feature>
<dbReference type="GeneID" id="36593371"/>
<gene>
    <name evidence="3" type="ORF">K444DRAFT_647107</name>
</gene>
<keyword evidence="1" id="KW-0472">Membrane</keyword>
<evidence type="ECO:0008006" key="5">
    <source>
        <dbReference type="Google" id="ProtNLM"/>
    </source>
</evidence>